<evidence type="ECO:0000313" key="1">
    <source>
        <dbReference type="EMBL" id="KAK2852685.1"/>
    </source>
</evidence>
<keyword evidence="2" id="KW-1185">Reference proteome</keyword>
<comment type="caution">
    <text evidence="1">The sequence shown here is derived from an EMBL/GenBank/DDBJ whole genome shotgun (WGS) entry which is preliminary data.</text>
</comment>
<dbReference type="EMBL" id="JAVHJS010000007">
    <property type="protein sequence ID" value="KAK2852685.1"/>
    <property type="molecule type" value="Genomic_DNA"/>
</dbReference>
<proteinExistence type="predicted"/>
<organism evidence="1 2">
    <name type="scientific">Tachysurus vachellii</name>
    <name type="common">Darkbarbel catfish</name>
    <name type="synonym">Pelteobagrus vachellii</name>
    <dbReference type="NCBI Taxonomy" id="175792"/>
    <lineage>
        <taxon>Eukaryota</taxon>
        <taxon>Metazoa</taxon>
        <taxon>Chordata</taxon>
        <taxon>Craniata</taxon>
        <taxon>Vertebrata</taxon>
        <taxon>Euteleostomi</taxon>
        <taxon>Actinopterygii</taxon>
        <taxon>Neopterygii</taxon>
        <taxon>Teleostei</taxon>
        <taxon>Ostariophysi</taxon>
        <taxon>Siluriformes</taxon>
        <taxon>Bagridae</taxon>
        <taxon>Tachysurus</taxon>
    </lineage>
</organism>
<name>A0AA88NB72_TACVA</name>
<evidence type="ECO:0000313" key="2">
    <source>
        <dbReference type="Proteomes" id="UP001187315"/>
    </source>
</evidence>
<sequence>MSGVFGVGPGAPPVGNTDSFHVPAAKQVGAMGVGNGWNEFQHDDQISTSWEHCSHMHHELKGLWVQRCCLLTQEEDH</sequence>
<dbReference type="Proteomes" id="UP001187315">
    <property type="component" value="Unassembled WGS sequence"/>
</dbReference>
<protein>
    <submittedName>
        <fullName evidence="1">Uncharacterized protein</fullName>
    </submittedName>
</protein>
<dbReference type="AlphaFoldDB" id="A0AA88NB72"/>
<gene>
    <name evidence="1" type="ORF">Q7C36_007886</name>
</gene>
<accession>A0AA88NB72</accession>
<reference evidence="1" key="1">
    <citation type="submission" date="2023-08" db="EMBL/GenBank/DDBJ databases">
        <title>Pelteobagrus vachellii genome.</title>
        <authorList>
            <person name="Liu H."/>
        </authorList>
    </citation>
    <scope>NUCLEOTIDE SEQUENCE</scope>
    <source>
        <strain evidence="1">PRFRI_2022a</strain>
        <tissue evidence="1">Muscle</tissue>
    </source>
</reference>